<protein>
    <recommendedName>
        <fullName evidence="3">Chromo domain-containing protein</fullName>
    </recommendedName>
</protein>
<dbReference type="AlphaFoldDB" id="A0A0D0CAE6"/>
<reference evidence="4 5" key="1">
    <citation type="submission" date="2014-04" db="EMBL/GenBank/DDBJ databases">
        <title>Evolutionary Origins and Diversification of the Mycorrhizal Mutualists.</title>
        <authorList>
            <consortium name="DOE Joint Genome Institute"/>
            <consortium name="Mycorrhizal Genomics Consortium"/>
            <person name="Kohler A."/>
            <person name="Kuo A."/>
            <person name="Nagy L.G."/>
            <person name="Floudas D."/>
            <person name="Copeland A."/>
            <person name="Barry K.W."/>
            <person name="Cichocki N."/>
            <person name="Veneault-Fourrey C."/>
            <person name="LaButti K."/>
            <person name="Lindquist E.A."/>
            <person name="Lipzen A."/>
            <person name="Lundell T."/>
            <person name="Morin E."/>
            <person name="Murat C."/>
            <person name="Riley R."/>
            <person name="Ohm R."/>
            <person name="Sun H."/>
            <person name="Tunlid A."/>
            <person name="Henrissat B."/>
            <person name="Grigoriev I.V."/>
            <person name="Hibbett D.S."/>
            <person name="Martin F."/>
        </authorList>
    </citation>
    <scope>NUCLEOTIDE SEQUENCE [LARGE SCALE GENOMIC DNA]</scope>
    <source>
        <strain evidence="4 5">FD-317 M1</strain>
    </source>
</reference>
<feature type="non-terminal residue" evidence="4">
    <location>
        <position position="1"/>
    </location>
</feature>
<dbReference type="Proteomes" id="UP000053593">
    <property type="component" value="Unassembled WGS sequence"/>
</dbReference>
<dbReference type="OrthoDB" id="433924at2759"/>
<evidence type="ECO:0000313" key="4">
    <source>
        <dbReference type="EMBL" id="KIK51828.1"/>
    </source>
</evidence>
<dbReference type="InterPro" id="IPR023779">
    <property type="entry name" value="Chromodomain_CS"/>
</dbReference>
<dbReference type="InterPro" id="IPR000953">
    <property type="entry name" value="Chromo/chromo_shadow_dom"/>
</dbReference>
<dbReference type="PROSITE" id="PS00598">
    <property type="entry name" value="CHROMO_1"/>
    <property type="match status" value="1"/>
</dbReference>
<dbReference type="Pfam" id="PF00385">
    <property type="entry name" value="Chromo"/>
    <property type="match status" value="1"/>
</dbReference>
<dbReference type="HOGENOM" id="CLU_2216114_0_0_1"/>
<gene>
    <name evidence="4" type="ORF">GYMLUDRAFT_180956</name>
</gene>
<evidence type="ECO:0000259" key="3">
    <source>
        <dbReference type="PROSITE" id="PS50013"/>
    </source>
</evidence>
<keyword evidence="2" id="KW-0539">Nucleus</keyword>
<sequence>YKVKWKGYGAHKMTWEPLMNLENAKDTVQDFHTKAPHKLKPMAIHKIKIPISQFPKELLCLIPLPITNPIPKNIPSENMLAKFAQNGVCALERGCFLLLLPHFVAFY</sequence>
<evidence type="ECO:0000313" key="5">
    <source>
        <dbReference type="Proteomes" id="UP000053593"/>
    </source>
</evidence>
<comment type="subcellular location">
    <subcellularLocation>
        <location evidence="1">Nucleus</location>
    </subcellularLocation>
</comment>
<name>A0A0D0CAE6_9AGAR</name>
<evidence type="ECO:0000256" key="1">
    <source>
        <dbReference type="ARBA" id="ARBA00004123"/>
    </source>
</evidence>
<accession>A0A0D0CAE6</accession>
<dbReference type="EMBL" id="KN834854">
    <property type="protein sequence ID" value="KIK51828.1"/>
    <property type="molecule type" value="Genomic_DNA"/>
</dbReference>
<feature type="domain" description="Chromo" evidence="3">
    <location>
        <begin position="1"/>
        <end position="43"/>
    </location>
</feature>
<dbReference type="SUPFAM" id="SSF54160">
    <property type="entry name" value="Chromo domain-like"/>
    <property type="match status" value="1"/>
</dbReference>
<proteinExistence type="predicted"/>
<organism evidence="4 5">
    <name type="scientific">Collybiopsis luxurians FD-317 M1</name>
    <dbReference type="NCBI Taxonomy" id="944289"/>
    <lineage>
        <taxon>Eukaryota</taxon>
        <taxon>Fungi</taxon>
        <taxon>Dikarya</taxon>
        <taxon>Basidiomycota</taxon>
        <taxon>Agaricomycotina</taxon>
        <taxon>Agaricomycetes</taxon>
        <taxon>Agaricomycetidae</taxon>
        <taxon>Agaricales</taxon>
        <taxon>Marasmiineae</taxon>
        <taxon>Omphalotaceae</taxon>
        <taxon>Collybiopsis</taxon>
        <taxon>Collybiopsis luxurians</taxon>
    </lineage>
</organism>
<dbReference type="InterPro" id="IPR023780">
    <property type="entry name" value="Chromo_domain"/>
</dbReference>
<dbReference type="InterPro" id="IPR016197">
    <property type="entry name" value="Chromo-like_dom_sf"/>
</dbReference>
<dbReference type="PROSITE" id="PS50013">
    <property type="entry name" value="CHROMO_2"/>
    <property type="match status" value="1"/>
</dbReference>
<dbReference type="GO" id="GO:0005634">
    <property type="term" value="C:nucleus"/>
    <property type="evidence" value="ECO:0007669"/>
    <property type="project" value="UniProtKB-SubCell"/>
</dbReference>
<dbReference type="GO" id="GO:0006338">
    <property type="term" value="P:chromatin remodeling"/>
    <property type="evidence" value="ECO:0007669"/>
    <property type="project" value="UniProtKB-ARBA"/>
</dbReference>
<dbReference type="CDD" id="cd00024">
    <property type="entry name" value="CD_CSD"/>
    <property type="match status" value="1"/>
</dbReference>
<dbReference type="Gene3D" id="2.40.50.40">
    <property type="match status" value="1"/>
</dbReference>
<evidence type="ECO:0000256" key="2">
    <source>
        <dbReference type="ARBA" id="ARBA00023242"/>
    </source>
</evidence>
<keyword evidence="5" id="KW-1185">Reference proteome</keyword>